<proteinExistence type="predicted"/>
<dbReference type="GO" id="GO:0046872">
    <property type="term" value="F:metal ion binding"/>
    <property type="evidence" value="ECO:0007669"/>
    <property type="project" value="UniProtKB-KW"/>
</dbReference>
<dbReference type="Proteomes" id="UP000028643">
    <property type="component" value="Unassembled WGS sequence"/>
</dbReference>
<organism evidence="3 4">
    <name type="scientific">Pseudomonas syringae</name>
    <dbReference type="NCBI Taxonomy" id="317"/>
    <lineage>
        <taxon>Bacteria</taxon>
        <taxon>Pseudomonadati</taxon>
        <taxon>Pseudomonadota</taxon>
        <taxon>Gammaproteobacteria</taxon>
        <taxon>Pseudomonadales</taxon>
        <taxon>Pseudomonadaceae</taxon>
        <taxon>Pseudomonas</taxon>
    </lineage>
</organism>
<dbReference type="InterPro" id="IPR051610">
    <property type="entry name" value="GPI/OXD"/>
</dbReference>
<gene>
    <name evidence="3" type="ORF">IV02_15940</name>
</gene>
<protein>
    <submittedName>
        <fullName evidence="3">Cupin</fullName>
    </submittedName>
</protein>
<feature type="domain" description="Cupin type-2" evidence="2">
    <location>
        <begin position="40"/>
        <end position="108"/>
    </location>
</feature>
<comment type="caution">
    <text evidence="3">The sequence shown here is derived from an EMBL/GenBank/DDBJ whole genome shotgun (WGS) entry which is preliminary data.</text>
</comment>
<dbReference type="PANTHER" id="PTHR35848">
    <property type="entry name" value="OXALATE-BINDING PROTEIN"/>
    <property type="match status" value="1"/>
</dbReference>
<dbReference type="PATRIC" id="fig|317.174.peg.3261"/>
<evidence type="ECO:0000259" key="2">
    <source>
        <dbReference type="Pfam" id="PF07883"/>
    </source>
</evidence>
<evidence type="ECO:0000256" key="1">
    <source>
        <dbReference type="ARBA" id="ARBA00022723"/>
    </source>
</evidence>
<dbReference type="CDD" id="cd06988">
    <property type="entry name" value="cupin_DddK"/>
    <property type="match status" value="1"/>
</dbReference>
<dbReference type="InterPro" id="IPR011051">
    <property type="entry name" value="RmlC_Cupin_sf"/>
</dbReference>
<accession>A0A085V649</accession>
<sequence length="130" mass="14857">MDKFAIHRSTDFNGLVHEYGLDGSRLLPWPGYPMPFAGGWCVVRPGTRSEAHTQIDQEIFIAIKGRARLIVGERELEFSVGDIAAIPKHTNHYIINDSDDDFHFYVIWWDMNYVNDFVAQHDATTGCLDD</sequence>
<dbReference type="SUPFAM" id="SSF51182">
    <property type="entry name" value="RmlC-like cupins"/>
    <property type="match status" value="1"/>
</dbReference>
<evidence type="ECO:0000313" key="4">
    <source>
        <dbReference type="Proteomes" id="UP000028643"/>
    </source>
</evidence>
<dbReference type="Gene3D" id="2.60.120.10">
    <property type="entry name" value="Jelly Rolls"/>
    <property type="match status" value="1"/>
</dbReference>
<dbReference type="InterPro" id="IPR014710">
    <property type="entry name" value="RmlC-like_jellyroll"/>
</dbReference>
<dbReference type="PANTHER" id="PTHR35848:SF6">
    <property type="entry name" value="CUPIN TYPE-2 DOMAIN-CONTAINING PROTEIN"/>
    <property type="match status" value="1"/>
</dbReference>
<dbReference type="AlphaFoldDB" id="A0A085V649"/>
<reference evidence="3 4" key="1">
    <citation type="submission" date="2014-07" db="EMBL/GenBank/DDBJ databases">
        <title>Draft Genome Sequences of Environmental Pseudomonas syringae strains.</title>
        <authorList>
            <person name="Baltrus D.A."/>
            <person name="Berge O."/>
            <person name="Morris C."/>
        </authorList>
    </citation>
    <scope>NUCLEOTIDE SEQUENCE [LARGE SCALE GENOMIC DNA]</scope>
    <source>
        <strain evidence="3 4">CEB003</strain>
    </source>
</reference>
<dbReference type="RefSeq" id="WP_047576180.1">
    <property type="nucleotide sequence ID" value="NZ_JPQT01000108.1"/>
</dbReference>
<evidence type="ECO:0000313" key="3">
    <source>
        <dbReference type="EMBL" id="KFE50912.1"/>
    </source>
</evidence>
<dbReference type="Pfam" id="PF07883">
    <property type="entry name" value="Cupin_2"/>
    <property type="match status" value="1"/>
</dbReference>
<dbReference type="EMBL" id="JPQT01000108">
    <property type="protein sequence ID" value="KFE50912.1"/>
    <property type="molecule type" value="Genomic_DNA"/>
</dbReference>
<dbReference type="InterPro" id="IPR013096">
    <property type="entry name" value="Cupin_2"/>
</dbReference>
<keyword evidence="1" id="KW-0479">Metal-binding</keyword>
<name>A0A085V649_PSESX</name>